<gene>
    <name evidence="2" type="ORF">DWB77_04735</name>
</gene>
<dbReference type="EMBL" id="CP032698">
    <property type="protein sequence ID" value="AYG82555.1"/>
    <property type="molecule type" value="Genomic_DNA"/>
</dbReference>
<dbReference type="Proteomes" id="UP000271554">
    <property type="component" value="Chromosome"/>
</dbReference>
<accession>A0A387HFF5</accession>
<sequence>MPASKAAPERAAAPASKAAPARAAAPAPERTPAPARTAAPEPVLWSATQEIPVFNPLPAIPTQQGHDKPVFVDVSGRRGKKLRRLGWLCGLAATGFAVALVGSLLGGNSRAPGLTLPDATKDDAVTAPPRATASQVPQPKQSPKKLVVPSHGVSKAPASKTVKPSKASHGATPVTGHSPVNTKVSPRPSASKKPVTRAVTPTAAKTGA</sequence>
<protein>
    <submittedName>
        <fullName evidence="2">Uncharacterized protein</fullName>
    </submittedName>
</protein>
<evidence type="ECO:0000313" key="2">
    <source>
        <dbReference type="EMBL" id="AYG82555.1"/>
    </source>
</evidence>
<feature type="region of interest" description="Disordered" evidence="1">
    <location>
        <begin position="114"/>
        <end position="208"/>
    </location>
</feature>
<feature type="region of interest" description="Disordered" evidence="1">
    <location>
        <begin position="1"/>
        <end position="40"/>
    </location>
</feature>
<dbReference type="KEGG" id="shun:DWB77_04735"/>
<evidence type="ECO:0000256" key="1">
    <source>
        <dbReference type="SAM" id="MobiDB-lite"/>
    </source>
</evidence>
<feature type="compositionally biased region" description="Polar residues" evidence="1">
    <location>
        <begin position="132"/>
        <end position="141"/>
    </location>
</feature>
<name>A0A387HFF5_9ACTN</name>
<dbReference type="RefSeq" id="WP_162952597.1">
    <property type="nucleotide sequence ID" value="NZ_CP032698.1"/>
</dbReference>
<evidence type="ECO:0000313" key="3">
    <source>
        <dbReference type="Proteomes" id="UP000271554"/>
    </source>
</evidence>
<dbReference type="AlphaFoldDB" id="A0A387HFF5"/>
<proteinExistence type="predicted"/>
<reference evidence="2 3" key="1">
    <citation type="submission" date="2018-10" db="EMBL/GenBank/DDBJ databases">
        <title>Relationship between Morphology and Antimicrobial Activity in Streptomyces.</title>
        <authorList>
            <person name="Kang H.J."/>
            <person name="Kim S.B."/>
        </authorList>
    </citation>
    <scope>NUCLEOTIDE SEQUENCE [LARGE SCALE GENOMIC DNA]</scope>
    <source>
        <strain evidence="2 3">BH38</strain>
    </source>
</reference>
<keyword evidence="3" id="KW-1185">Reference proteome</keyword>
<organism evidence="2 3">
    <name type="scientific">Streptomyces hundungensis</name>
    <dbReference type="NCBI Taxonomy" id="1077946"/>
    <lineage>
        <taxon>Bacteria</taxon>
        <taxon>Bacillati</taxon>
        <taxon>Actinomycetota</taxon>
        <taxon>Actinomycetes</taxon>
        <taxon>Kitasatosporales</taxon>
        <taxon>Streptomycetaceae</taxon>
        <taxon>Streptomyces</taxon>
    </lineage>
</organism>